<gene>
    <name evidence="1" type="ORF">BT96DRAFT_928114</name>
</gene>
<keyword evidence="2" id="KW-1185">Reference proteome</keyword>
<protein>
    <submittedName>
        <fullName evidence="1">Uncharacterized protein</fullName>
    </submittedName>
</protein>
<evidence type="ECO:0000313" key="2">
    <source>
        <dbReference type="Proteomes" id="UP000799118"/>
    </source>
</evidence>
<sequence>MVMVLLNWNHTRLTLNPNLQIHLDQATSSQMSRTLITSINLLPLNNQSSRIVTRRR</sequence>
<proteinExistence type="predicted"/>
<dbReference type="AlphaFoldDB" id="A0A6A4GMP7"/>
<dbReference type="Proteomes" id="UP000799118">
    <property type="component" value="Unassembled WGS sequence"/>
</dbReference>
<dbReference type="EMBL" id="ML769868">
    <property type="protein sequence ID" value="KAE9386557.1"/>
    <property type="molecule type" value="Genomic_DNA"/>
</dbReference>
<reference evidence="1" key="1">
    <citation type="journal article" date="2019" name="Environ. Microbiol.">
        <title>Fungal ecological strategies reflected in gene transcription - a case study of two litter decomposers.</title>
        <authorList>
            <person name="Barbi F."/>
            <person name="Kohler A."/>
            <person name="Barry K."/>
            <person name="Baskaran P."/>
            <person name="Daum C."/>
            <person name="Fauchery L."/>
            <person name="Ihrmark K."/>
            <person name="Kuo A."/>
            <person name="LaButti K."/>
            <person name="Lipzen A."/>
            <person name="Morin E."/>
            <person name="Grigoriev I.V."/>
            <person name="Henrissat B."/>
            <person name="Lindahl B."/>
            <person name="Martin F."/>
        </authorList>
    </citation>
    <scope>NUCLEOTIDE SEQUENCE</scope>
    <source>
        <strain evidence="1">JB14</strain>
    </source>
</reference>
<name>A0A6A4GMP7_9AGAR</name>
<accession>A0A6A4GMP7</accession>
<evidence type="ECO:0000313" key="1">
    <source>
        <dbReference type="EMBL" id="KAE9386557.1"/>
    </source>
</evidence>
<organism evidence="1 2">
    <name type="scientific">Gymnopus androsaceus JB14</name>
    <dbReference type="NCBI Taxonomy" id="1447944"/>
    <lineage>
        <taxon>Eukaryota</taxon>
        <taxon>Fungi</taxon>
        <taxon>Dikarya</taxon>
        <taxon>Basidiomycota</taxon>
        <taxon>Agaricomycotina</taxon>
        <taxon>Agaricomycetes</taxon>
        <taxon>Agaricomycetidae</taxon>
        <taxon>Agaricales</taxon>
        <taxon>Marasmiineae</taxon>
        <taxon>Omphalotaceae</taxon>
        <taxon>Gymnopus</taxon>
    </lineage>
</organism>